<keyword evidence="4" id="KW-0028">Amino-acid biosynthesis</keyword>
<keyword evidence="4" id="KW-0460">Magnesium</keyword>
<dbReference type="PANTHER" id="PTHR43285">
    <property type="entry name" value="ANTHRANILATE PHOSPHORIBOSYLTRANSFERASE"/>
    <property type="match status" value="1"/>
</dbReference>
<dbReference type="InterPro" id="IPR035902">
    <property type="entry name" value="Nuc_phospho_transferase"/>
</dbReference>
<dbReference type="InterPro" id="IPR017926">
    <property type="entry name" value="GATASE"/>
</dbReference>
<dbReference type="InterPro" id="IPR029062">
    <property type="entry name" value="Class_I_gatase-like"/>
</dbReference>
<dbReference type="SUPFAM" id="SSF52418">
    <property type="entry name" value="Nucleoside phosphorylase/phosphoribosyltransferase catalytic domain"/>
    <property type="match status" value="1"/>
</dbReference>
<dbReference type="PRINTS" id="PR00097">
    <property type="entry name" value="ANTSNTHASEII"/>
</dbReference>
<comment type="cofactor">
    <cofactor evidence="4">
        <name>Mg(2+)</name>
        <dbReference type="ChEBI" id="CHEBI:18420"/>
    </cofactor>
    <text evidence="4">Binds 2 magnesium ions per monomer.</text>
</comment>
<dbReference type="Pfam" id="PF00591">
    <property type="entry name" value="Glycos_transf_3"/>
    <property type="match status" value="1"/>
</dbReference>
<proteinExistence type="inferred from homology"/>
<evidence type="ECO:0000256" key="2">
    <source>
        <dbReference type="ARBA" id="ARBA00022679"/>
    </source>
</evidence>
<dbReference type="AlphaFoldDB" id="A0A7M1LDI2"/>
<keyword evidence="4" id="KW-0479">Metal-binding</keyword>
<dbReference type="EC" id="2.4.2.18" evidence="4"/>
<dbReference type="GO" id="GO:0000162">
    <property type="term" value="P:L-tryptophan biosynthetic process"/>
    <property type="evidence" value="ECO:0007669"/>
    <property type="project" value="UniProtKB-UniRule"/>
</dbReference>
<feature type="binding site" evidence="4">
    <location>
        <position position="284"/>
    </location>
    <ligand>
        <name>5-phospho-alpha-D-ribose 1-diphosphate</name>
        <dbReference type="ChEBI" id="CHEBI:58017"/>
    </ligand>
</feature>
<comment type="subunit">
    <text evidence="4">Homodimer.</text>
</comment>
<comment type="function">
    <text evidence="4">Catalyzes the transfer of the phosphoribosyl group of 5-phosphorylribose-1-pyrophosphate (PRPP) to anthranilate to yield N-(5'-phosphoribosyl)-anthranilate (PRA).</text>
</comment>
<dbReference type="UniPathway" id="UPA00035">
    <property type="reaction ID" value="UER00041"/>
</dbReference>
<feature type="binding site" evidence="4">
    <location>
        <position position="423"/>
    </location>
    <ligand>
        <name>Mg(2+)</name>
        <dbReference type="ChEBI" id="CHEBI:18420"/>
        <label>1</label>
    </ligand>
</feature>
<dbReference type="InterPro" id="IPR000312">
    <property type="entry name" value="Glycosyl_Trfase_fam3"/>
</dbReference>
<feature type="binding site" evidence="4">
    <location>
        <begin position="279"/>
        <end position="280"/>
    </location>
    <ligand>
        <name>5-phospho-alpha-D-ribose 1-diphosphate</name>
        <dbReference type="ChEBI" id="CHEBI:58017"/>
    </ligand>
</feature>
<feature type="binding site" evidence="4">
    <location>
        <position position="288"/>
    </location>
    <ligand>
        <name>Mg(2+)</name>
        <dbReference type="ChEBI" id="CHEBI:18420"/>
        <label>1</label>
    </ligand>
</feature>
<feature type="binding site" evidence="4">
    <location>
        <position position="316"/>
    </location>
    <ligand>
        <name>5-phospho-alpha-D-ribose 1-diphosphate</name>
        <dbReference type="ChEBI" id="CHEBI:58017"/>
    </ligand>
</feature>
<organism evidence="7 8">
    <name type="scientific">Campylobacter corcagiensis</name>
    <dbReference type="NCBI Taxonomy" id="1448857"/>
    <lineage>
        <taxon>Bacteria</taxon>
        <taxon>Pseudomonadati</taxon>
        <taxon>Campylobacterota</taxon>
        <taxon>Epsilonproteobacteria</taxon>
        <taxon>Campylobacterales</taxon>
        <taxon>Campylobacteraceae</taxon>
        <taxon>Campylobacter</taxon>
    </lineage>
</organism>
<evidence type="ECO:0000256" key="1">
    <source>
        <dbReference type="ARBA" id="ARBA00022676"/>
    </source>
</evidence>
<evidence type="ECO:0000256" key="3">
    <source>
        <dbReference type="ARBA" id="ARBA00022962"/>
    </source>
</evidence>
<dbReference type="Pfam" id="PF00117">
    <property type="entry name" value="GATase"/>
    <property type="match status" value="1"/>
</dbReference>
<keyword evidence="2 4" id="KW-0808">Transferase</keyword>
<dbReference type="Gene3D" id="3.40.1030.10">
    <property type="entry name" value="Nucleoside phosphorylase/phosphoribosyltransferase catalytic domain"/>
    <property type="match status" value="1"/>
</dbReference>
<accession>A0A7M1LDI2</accession>
<dbReference type="PANTHER" id="PTHR43285:SF2">
    <property type="entry name" value="ANTHRANILATE PHOSPHORIBOSYLTRANSFERASE"/>
    <property type="match status" value="1"/>
</dbReference>
<dbReference type="CDD" id="cd01743">
    <property type="entry name" value="GATase1_Anthranilate_Synthase"/>
    <property type="match status" value="1"/>
</dbReference>
<keyword evidence="8" id="KW-1185">Reference proteome</keyword>
<dbReference type="InterPro" id="IPR006221">
    <property type="entry name" value="TrpG/PapA_dom"/>
</dbReference>
<dbReference type="GO" id="GO:0005829">
    <property type="term" value="C:cytosol"/>
    <property type="evidence" value="ECO:0007669"/>
    <property type="project" value="TreeGrafter"/>
</dbReference>
<dbReference type="Gene3D" id="3.40.50.880">
    <property type="match status" value="1"/>
</dbReference>
<name>A0A7M1LDI2_9BACT</name>
<feature type="binding site" evidence="4">
    <location>
        <begin position="286"/>
        <end position="289"/>
    </location>
    <ligand>
        <name>5-phospho-alpha-D-ribose 1-diphosphate</name>
        <dbReference type="ChEBI" id="CHEBI:58017"/>
    </ligand>
</feature>
<dbReference type="GO" id="GO:0004048">
    <property type="term" value="F:anthranilate phosphoribosyltransferase activity"/>
    <property type="evidence" value="ECO:0007669"/>
    <property type="project" value="UniProtKB-UniRule"/>
</dbReference>
<keyword evidence="3" id="KW-0315">Glutamine amidotransferase</keyword>
<evidence type="ECO:0000259" key="6">
    <source>
        <dbReference type="Pfam" id="PF00591"/>
    </source>
</evidence>
<dbReference type="FunFam" id="3.40.50.880:FF:000003">
    <property type="entry name" value="Anthranilate synthase component II"/>
    <property type="match status" value="1"/>
</dbReference>
<dbReference type="PROSITE" id="PS51273">
    <property type="entry name" value="GATASE_TYPE_1"/>
    <property type="match status" value="1"/>
</dbReference>
<protein>
    <recommendedName>
        <fullName evidence="4">Anthranilate phosphoribosyltransferase</fullName>
        <ecNumber evidence="4">2.4.2.18</ecNumber>
    </recommendedName>
</protein>
<dbReference type="RefSeq" id="WP_025802828.1">
    <property type="nucleotide sequence ID" value="NZ_CP053842.1"/>
</dbReference>
<feature type="binding site" evidence="4">
    <location>
        <position position="422"/>
    </location>
    <ligand>
        <name>Mg(2+)</name>
        <dbReference type="ChEBI" id="CHEBI:18420"/>
        <label>2</label>
    </ligand>
</feature>
<keyword evidence="4" id="KW-0057">Aromatic amino acid biosynthesis</keyword>
<comment type="caution">
    <text evidence="4">Lacks conserved residue(s) required for the propagation of feature annotation.</text>
</comment>
<dbReference type="Proteomes" id="UP000594749">
    <property type="component" value="Chromosome"/>
</dbReference>
<evidence type="ECO:0000313" key="7">
    <source>
        <dbReference type="EMBL" id="QOQ86598.1"/>
    </source>
</evidence>
<feature type="binding site" evidence="4">
    <location>
        <position position="423"/>
    </location>
    <ligand>
        <name>Mg(2+)</name>
        <dbReference type="ChEBI" id="CHEBI:18420"/>
        <label>2</label>
    </ligand>
</feature>
<dbReference type="HAMAP" id="MF_00211">
    <property type="entry name" value="TrpD"/>
    <property type="match status" value="1"/>
</dbReference>
<sequence length="533" mass="59527">MILVIDNYDSFVYNIISYIEQMSSEKTLCVRNDKITLDEIKALNPTHIILSPGPKHPKDSGICLEILKADLGVPILGVCLGHQAIALNFNSKIKRLETPFHGKISKFKITKESEILKGLPKEFEVMRYHSLYADEISDELEINGVCDGVVMAISHKTKPIFGVQFHPESFFTQYGKKIIENFINLNNKPKFKEKNMQDLSPFMTKLQKGYPLDSSDYEVICKAINDKNYDIVQLGGLLVLISEKSLYPDSLAAFVKNILKYSVTYNNPNEYFDIVGTGGDKLKTINISTTTAFILAALGVKVAKHGNRAITSKSGSSDALSALKIPFSSSIEENEALIEKTNLAFFHAPLFHKITAEVKEVRDRLKIGTVFNMLGPLLNPNLSLSYQLAGNYLEEVNSLMAETLMHLGRKHALVVHGMDGMDEITICDETLIHEVKDGKILEYKITPEQFGFKRAFHKDVEGGTGEENGKILEATLKGDISGAKFDIVILNAMFGMYCANKVKSPMDAKEIILEAINSGKVWEFYKNYKSLKS</sequence>
<dbReference type="NCBIfam" id="TIGR01245">
    <property type="entry name" value="trpD"/>
    <property type="match status" value="1"/>
</dbReference>
<reference evidence="7 8" key="1">
    <citation type="submission" date="2020-10" db="EMBL/GenBank/DDBJ databases">
        <title>Campylobacter and Helicobacter PacBio genomes.</title>
        <authorList>
            <person name="Lane C."/>
        </authorList>
    </citation>
    <scope>NUCLEOTIDE SEQUENCE [LARGE SCALE GENOMIC DNA]</scope>
    <source>
        <strain evidence="7 8">2016D-0077</strain>
    </source>
</reference>
<dbReference type="EMBL" id="CP063078">
    <property type="protein sequence ID" value="QOQ86598.1"/>
    <property type="molecule type" value="Genomic_DNA"/>
</dbReference>
<feature type="binding site" evidence="4">
    <location>
        <begin position="304"/>
        <end position="312"/>
    </location>
    <ligand>
        <name>5-phospho-alpha-D-ribose 1-diphosphate</name>
        <dbReference type="ChEBI" id="CHEBI:58017"/>
    </ligand>
</feature>
<evidence type="ECO:0000256" key="4">
    <source>
        <dbReference type="HAMAP-Rule" id="MF_00211"/>
    </source>
</evidence>
<dbReference type="GO" id="GO:0000287">
    <property type="term" value="F:magnesium ion binding"/>
    <property type="evidence" value="ECO:0007669"/>
    <property type="project" value="UniProtKB-UniRule"/>
</dbReference>
<keyword evidence="4" id="KW-0822">Tryptophan biosynthesis</keyword>
<feature type="binding site" evidence="4">
    <location>
        <position position="276"/>
    </location>
    <ligand>
        <name>anthranilate</name>
        <dbReference type="ChEBI" id="CHEBI:16567"/>
        <label>1</label>
    </ligand>
</feature>
<dbReference type="NCBIfam" id="TIGR00566">
    <property type="entry name" value="trpG_papA"/>
    <property type="match status" value="1"/>
</dbReference>
<feature type="binding site" evidence="4">
    <location>
        <position position="307"/>
    </location>
    <ligand>
        <name>anthranilate</name>
        <dbReference type="ChEBI" id="CHEBI:16567"/>
        <label>1</label>
    </ligand>
</feature>
<dbReference type="InterPro" id="IPR005940">
    <property type="entry name" value="Anthranilate_Pribosyl_Tfrase"/>
</dbReference>
<comment type="pathway">
    <text evidence="4">Amino-acid biosynthesis; L-tryptophan biosynthesis; L-tryptophan from chorismate: step 2/5.</text>
</comment>
<keyword evidence="1 4" id="KW-0328">Glycosyltransferase</keyword>
<comment type="similarity">
    <text evidence="4">Belongs to the anthranilate phosphoribosyltransferase family.</text>
</comment>
<dbReference type="Gene3D" id="1.20.970.10">
    <property type="entry name" value="Transferase, Pyrimidine Nucleoside Phosphorylase, Chain C"/>
    <property type="match status" value="1"/>
</dbReference>
<dbReference type="SUPFAM" id="SSF52317">
    <property type="entry name" value="Class I glutamine amidotransferase-like"/>
    <property type="match status" value="1"/>
</dbReference>
<feature type="domain" description="Glutamine amidotransferase" evidence="5">
    <location>
        <begin position="3"/>
        <end position="183"/>
    </location>
</feature>
<feature type="binding site" evidence="4">
    <location>
        <position position="362"/>
    </location>
    <ligand>
        <name>anthranilate</name>
        <dbReference type="ChEBI" id="CHEBI:16567"/>
        <label>2</label>
    </ligand>
</feature>
<feature type="domain" description="Glycosyl transferase family 3" evidence="6">
    <location>
        <begin position="271"/>
        <end position="520"/>
    </location>
</feature>
<feature type="binding site" evidence="4">
    <location>
        <position position="276"/>
    </location>
    <ligand>
        <name>5-phospho-alpha-D-ribose 1-diphosphate</name>
        <dbReference type="ChEBI" id="CHEBI:58017"/>
    </ligand>
</feature>
<evidence type="ECO:0000259" key="5">
    <source>
        <dbReference type="Pfam" id="PF00117"/>
    </source>
</evidence>
<dbReference type="PRINTS" id="PR00096">
    <property type="entry name" value="GATASE"/>
</dbReference>
<dbReference type="OrthoDB" id="9806430at2"/>
<evidence type="ECO:0000313" key="8">
    <source>
        <dbReference type="Proteomes" id="UP000594749"/>
    </source>
</evidence>
<gene>
    <name evidence="4 7" type="primary">trpD</name>
    <name evidence="7" type="ORF">IMC76_05025</name>
</gene>
<comment type="catalytic activity">
    <reaction evidence="4">
        <text>N-(5-phospho-beta-D-ribosyl)anthranilate + diphosphate = 5-phospho-alpha-D-ribose 1-diphosphate + anthranilate</text>
        <dbReference type="Rhea" id="RHEA:11768"/>
        <dbReference type="ChEBI" id="CHEBI:16567"/>
        <dbReference type="ChEBI" id="CHEBI:18277"/>
        <dbReference type="ChEBI" id="CHEBI:33019"/>
        <dbReference type="ChEBI" id="CHEBI:58017"/>
        <dbReference type="EC" id="2.4.2.18"/>
    </reaction>
</comment>